<evidence type="ECO:0000256" key="5">
    <source>
        <dbReference type="SAM" id="MobiDB-lite"/>
    </source>
</evidence>
<evidence type="ECO:0000256" key="1">
    <source>
        <dbReference type="ARBA" id="ARBA00004167"/>
    </source>
</evidence>
<evidence type="ECO:0000256" key="6">
    <source>
        <dbReference type="SAM" id="SignalP"/>
    </source>
</evidence>
<evidence type="ECO:0000259" key="7">
    <source>
        <dbReference type="Pfam" id="PF04991"/>
    </source>
</evidence>
<evidence type="ECO:0000256" key="3">
    <source>
        <dbReference type="ARBA" id="ARBA00022989"/>
    </source>
</evidence>
<evidence type="ECO:0000313" key="8">
    <source>
        <dbReference type="EMBL" id="EOO00763.1"/>
    </source>
</evidence>
<gene>
    <name evidence="8" type="ORF">UCRPA7_3655</name>
</gene>
<name>R8BMZ1_PHAM7</name>
<dbReference type="PANTHER" id="PTHR15407">
    <property type="entry name" value="FUKUTIN-RELATED"/>
    <property type="match status" value="1"/>
</dbReference>
<dbReference type="InterPro" id="IPR009644">
    <property type="entry name" value="FKTN/MNN4/W02B3.4-1"/>
</dbReference>
<keyword evidence="4" id="KW-0472">Membrane</keyword>
<dbReference type="EMBL" id="KB933061">
    <property type="protein sequence ID" value="EOO00763.1"/>
    <property type="molecule type" value="Genomic_DNA"/>
</dbReference>
<accession>R8BMZ1</accession>
<proteinExistence type="predicted"/>
<dbReference type="RefSeq" id="XP_007914463.1">
    <property type="nucleotide sequence ID" value="XM_007916272.1"/>
</dbReference>
<evidence type="ECO:0000313" key="9">
    <source>
        <dbReference type="Proteomes" id="UP000014074"/>
    </source>
</evidence>
<dbReference type="Proteomes" id="UP000014074">
    <property type="component" value="Unassembled WGS sequence"/>
</dbReference>
<feature type="domain" description="LicD/FKTN/FKRP nucleotidyltransferase" evidence="7">
    <location>
        <begin position="207"/>
        <end position="245"/>
    </location>
</feature>
<keyword evidence="3" id="KW-1133">Transmembrane helix</keyword>
<dbReference type="GO" id="GO:0016020">
    <property type="term" value="C:membrane"/>
    <property type="evidence" value="ECO:0007669"/>
    <property type="project" value="UniProtKB-SubCell"/>
</dbReference>
<dbReference type="eggNOG" id="ENOG502QREF">
    <property type="taxonomic scope" value="Eukaryota"/>
</dbReference>
<dbReference type="OrthoDB" id="444255at2759"/>
<dbReference type="KEGG" id="tmn:UCRPA7_3655"/>
<feature type="domain" description="LicD/FKTN/FKRP nucleotidyltransferase" evidence="7">
    <location>
        <begin position="93"/>
        <end position="193"/>
    </location>
</feature>
<feature type="region of interest" description="Disordered" evidence="5">
    <location>
        <begin position="284"/>
        <end position="303"/>
    </location>
</feature>
<dbReference type="GO" id="GO:0009100">
    <property type="term" value="P:glycoprotein metabolic process"/>
    <property type="evidence" value="ECO:0007669"/>
    <property type="project" value="UniProtKB-ARBA"/>
</dbReference>
<organism evidence="8 9">
    <name type="scientific">Phaeoacremonium minimum (strain UCR-PA7)</name>
    <name type="common">Esca disease fungus</name>
    <name type="synonym">Togninia minima</name>
    <dbReference type="NCBI Taxonomy" id="1286976"/>
    <lineage>
        <taxon>Eukaryota</taxon>
        <taxon>Fungi</taxon>
        <taxon>Dikarya</taxon>
        <taxon>Ascomycota</taxon>
        <taxon>Pezizomycotina</taxon>
        <taxon>Sordariomycetes</taxon>
        <taxon>Sordariomycetidae</taxon>
        <taxon>Togniniales</taxon>
        <taxon>Togniniaceae</taxon>
        <taxon>Phaeoacremonium</taxon>
    </lineage>
</organism>
<feature type="compositionally biased region" description="Basic and acidic residues" evidence="5">
    <location>
        <begin position="284"/>
        <end position="296"/>
    </location>
</feature>
<dbReference type="InterPro" id="IPR007074">
    <property type="entry name" value="LicD/FKTN/FKRP_NTP_transf"/>
</dbReference>
<dbReference type="Pfam" id="PF04991">
    <property type="entry name" value="LicD"/>
    <property type="match status" value="2"/>
</dbReference>
<evidence type="ECO:0000256" key="2">
    <source>
        <dbReference type="ARBA" id="ARBA00022692"/>
    </source>
</evidence>
<keyword evidence="2" id="KW-0812">Transmembrane</keyword>
<feature type="chain" id="PRO_5004452181" evidence="6">
    <location>
        <begin position="19"/>
        <end position="303"/>
    </location>
</feature>
<dbReference type="HOGENOM" id="CLU_052528_2_0_1"/>
<feature type="signal peptide" evidence="6">
    <location>
        <begin position="1"/>
        <end position="18"/>
    </location>
</feature>
<keyword evidence="6" id="KW-0732">Signal</keyword>
<dbReference type="AlphaFoldDB" id="R8BMZ1"/>
<dbReference type="PANTHER" id="PTHR15407:SF32">
    <property type="entry name" value="PROTEIN (MNN4), PUTATIVE (AFU_ORTHOLOGUE AFUA_1G03790)-RELATED"/>
    <property type="match status" value="1"/>
</dbReference>
<keyword evidence="9" id="KW-1185">Reference proteome</keyword>
<comment type="subcellular location">
    <subcellularLocation>
        <location evidence="1">Membrane</location>
        <topology evidence="1">Single-pass membrane protein</topology>
    </subcellularLocation>
</comment>
<reference evidence="9" key="1">
    <citation type="journal article" date="2013" name="Genome Announc.">
        <title>Draft genome sequence of the ascomycete Phaeoacremonium aleophilum strain UCR-PA7, a causal agent of the esca disease complex in grapevines.</title>
        <authorList>
            <person name="Blanco-Ulate B."/>
            <person name="Rolshausen P."/>
            <person name="Cantu D."/>
        </authorList>
    </citation>
    <scope>NUCLEOTIDE SEQUENCE [LARGE SCALE GENOMIC DNA]</scope>
    <source>
        <strain evidence="9">UCR-PA7</strain>
    </source>
</reference>
<protein>
    <submittedName>
        <fullName evidence="8">Putative mannosylphosphorylation protein</fullName>
    </submittedName>
</protein>
<evidence type="ECO:0000256" key="4">
    <source>
        <dbReference type="ARBA" id="ARBA00023136"/>
    </source>
</evidence>
<sequence length="303" mass="35289">MRLHIVLYLSTLLSTAVAGTIQRRDADFLSVRKKLLKDHSGRAGDPPEKYFHEATFHPHYDGRFADHVLGEDEQKEALKNLLQTYLATMSDIGVQTWLMHGTLLGWWWNKKIMPWDSDIDVQVSETSMHYLAAYHNMSVFHYKTPRITDGRDYMLEINPHYNNRDKQDTMNHIDARWIDTESGLFIDITAVRYDVDHPRGPNMLVCKDGHEYKDTDIFPLRKTFFEGTAARIPFNFRDVLANEYGRDSLLVREYENHVFVDERMEWIPTNKLIPLRAIANDDGGDVKKDEPVDLKFEQGVSQS</sequence>
<dbReference type="GeneID" id="19324023"/>